<keyword evidence="3" id="KW-1185">Reference proteome</keyword>
<name>A0AAP0HCB7_9ASTR</name>
<organism evidence="2 3">
    <name type="scientific">Deinandra increscens subsp. villosa</name>
    <dbReference type="NCBI Taxonomy" id="3103831"/>
    <lineage>
        <taxon>Eukaryota</taxon>
        <taxon>Viridiplantae</taxon>
        <taxon>Streptophyta</taxon>
        <taxon>Embryophyta</taxon>
        <taxon>Tracheophyta</taxon>
        <taxon>Spermatophyta</taxon>
        <taxon>Magnoliopsida</taxon>
        <taxon>eudicotyledons</taxon>
        <taxon>Gunneridae</taxon>
        <taxon>Pentapetalae</taxon>
        <taxon>asterids</taxon>
        <taxon>campanulids</taxon>
        <taxon>Asterales</taxon>
        <taxon>Asteraceae</taxon>
        <taxon>Asteroideae</taxon>
        <taxon>Heliantheae alliance</taxon>
        <taxon>Madieae</taxon>
        <taxon>Madiinae</taxon>
        <taxon>Deinandra</taxon>
    </lineage>
</organism>
<protein>
    <submittedName>
        <fullName evidence="2">Uncharacterized protein</fullName>
    </submittedName>
</protein>
<evidence type="ECO:0000256" key="1">
    <source>
        <dbReference type="SAM" id="MobiDB-lite"/>
    </source>
</evidence>
<evidence type="ECO:0000313" key="3">
    <source>
        <dbReference type="Proteomes" id="UP001408789"/>
    </source>
</evidence>
<feature type="region of interest" description="Disordered" evidence="1">
    <location>
        <begin position="1"/>
        <end position="24"/>
    </location>
</feature>
<reference evidence="2 3" key="1">
    <citation type="submission" date="2024-04" db="EMBL/GenBank/DDBJ databases">
        <title>The reference genome of an endangered Asteraceae, Deinandra increscens subsp. villosa, native to the Central Coast of California.</title>
        <authorList>
            <person name="Guilliams M."/>
            <person name="Hasenstab-Lehman K."/>
            <person name="Meyer R."/>
            <person name="Mcevoy S."/>
        </authorList>
    </citation>
    <scope>NUCLEOTIDE SEQUENCE [LARGE SCALE GENOMIC DNA]</scope>
    <source>
        <tissue evidence="2">Leaf</tissue>
    </source>
</reference>
<dbReference type="Proteomes" id="UP001408789">
    <property type="component" value="Unassembled WGS sequence"/>
</dbReference>
<dbReference type="AlphaFoldDB" id="A0AAP0HCB7"/>
<comment type="caution">
    <text evidence="2">The sequence shown here is derived from an EMBL/GenBank/DDBJ whole genome shotgun (WGS) entry which is preliminary data.</text>
</comment>
<accession>A0AAP0HCB7</accession>
<sequence>MSSLNKPNHPTNIPSVPSKIGADQTPIKIGAKGTIGSLMMKEIEYFNRLEVHSKKHALQPPKAAADHHGGRIKPKIDSVMTTVLPRRKKRSSRFISSICSAIDVAADNKGPKLVSGFGYRTLKADVRRLQV</sequence>
<evidence type="ECO:0000313" key="2">
    <source>
        <dbReference type="EMBL" id="KAK9077550.1"/>
    </source>
</evidence>
<dbReference type="PANTHER" id="PTHR35131:SF1">
    <property type="entry name" value="EXPRESSED PROTEIN"/>
    <property type="match status" value="1"/>
</dbReference>
<proteinExistence type="predicted"/>
<gene>
    <name evidence="2" type="ORF">SSX86_005887</name>
</gene>
<dbReference type="EMBL" id="JBCNJP010000007">
    <property type="protein sequence ID" value="KAK9077550.1"/>
    <property type="molecule type" value="Genomic_DNA"/>
</dbReference>
<dbReference type="PANTHER" id="PTHR35131">
    <property type="entry name" value="EXPRESSED PROTEIN"/>
    <property type="match status" value="1"/>
</dbReference>
<feature type="compositionally biased region" description="Polar residues" evidence="1">
    <location>
        <begin position="1"/>
        <end position="15"/>
    </location>
</feature>